<keyword evidence="4" id="KW-1185">Reference proteome</keyword>
<feature type="domain" description="PepSY" evidence="2">
    <location>
        <begin position="49"/>
        <end position="103"/>
    </location>
</feature>
<accession>A0ABW5EDH0</accession>
<keyword evidence="1" id="KW-0732">Signal</keyword>
<dbReference type="EMBL" id="JBHUJD010000017">
    <property type="protein sequence ID" value="MFD2311409.1"/>
    <property type="molecule type" value="Genomic_DNA"/>
</dbReference>
<evidence type="ECO:0000259" key="2">
    <source>
        <dbReference type="Pfam" id="PF03413"/>
    </source>
</evidence>
<sequence>MNTRRATHRLFSFALSLLLCTAALPSQAGVAQQPGLWHSEFLRVQQGGVSRDQAAAKVKRRFGGKILAISEVQRNGRSMYRIKGLSDKSQVYVVYVDKRTGRISR</sequence>
<protein>
    <submittedName>
        <fullName evidence="3">PepSY domain-containing protein</fullName>
    </submittedName>
</protein>
<feature type="signal peptide" evidence="1">
    <location>
        <begin position="1"/>
        <end position="28"/>
    </location>
</feature>
<gene>
    <name evidence="3" type="ORF">ACFSKX_13365</name>
</gene>
<reference evidence="4" key="1">
    <citation type="journal article" date="2019" name="Int. J. Syst. Evol. Microbiol.">
        <title>The Global Catalogue of Microorganisms (GCM) 10K type strain sequencing project: providing services to taxonomists for standard genome sequencing and annotation.</title>
        <authorList>
            <consortium name="The Broad Institute Genomics Platform"/>
            <consortium name="The Broad Institute Genome Sequencing Center for Infectious Disease"/>
            <person name="Wu L."/>
            <person name="Ma J."/>
        </authorList>
    </citation>
    <scope>NUCLEOTIDE SEQUENCE [LARGE SCALE GENOMIC DNA]</scope>
    <source>
        <strain evidence="4">KCTC 12848</strain>
    </source>
</reference>
<proteinExistence type="predicted"/>
<feature type="chain" id="PRO_5046008542" evidence="1">
    <location>
        <begin position="29"/>
        <end position="105"/>
    </location>
</feature>
<evidence type="ECO:0000256" key="1">
    <source>
        <dbReference type="SAM" id="SignalP"/>
    </source>
</evidence>
<evidence type="ECO:0000313" key="3">
    <source>
        <dbReference type="EMBL" id="MFD2311409.1"/>
    </source>
</evidence>
<dbReference type="InterPro" id="IPR025711">
    <property type="entry name" value="PepSY"/>
</dbReference>
<organism evidence="3 4">
    <name type="scientific">Microbulbifer halophilus</name>
    <dbReference type="NCBI Taxonomy" id="453963"/>
    <lineage>
        <taxon>Bacteria</taxon>
        <taxon>Pseudomonadati</taxon>
        <taxon>Pseudomonadota</taxon>
        <taxon>Gammaproteobacteria</taxon>
        <taxon>Cellvibrionales</taxon>
        <taxon>Microbulbiferaceae</taxon>
        <taxon>Microbulbifer</taxon>
    </lineage>
</organism>
<evidence type="ECO:0000313" key="4">
    <source>
        <dbReference type="Proteomes" id="UP001597425"/>
    </source>
</evidence>
<dbReference type="Pfam" id="PF03413">
    <property type="entry name" value="PepSY"/>
    <property type="match status" value="1"/>
</dbReference>
<name>A0ABW5EDH0_9GAMM</name>
<dbReference type="Proteomes" id="UP001597425">
    <property type="component" value="Unassembled WGS sequence"/>
</dbReference>
<comment type="caution">
    <text evidence="3">The sequence shown here is derived from an EMBL/GenBank/DDBJ whole genome shotgun (WGS) entry which is preliminary data.</text>
</comment>
<dbReference type="RefSeq" id="WP_265722000.1">
    <property type="nucleotide sequence ID" value="NZ_JAPIVK010000017.1"/>
</dbReference>